<sequence>MRHGFVIRKAVLIVRRLDEAERFYTAILNRPPEPVQGGLLYRLEGGSELLLRQNPRARRPLPGAAGLYHIAFTVDKPGALPAVVEKLRSLGSPLLGASDHCFTLAVYTLDPEGNGVEVYWDKDEPCERLVTKPLDPRALTMGGSHLGYRTSIGHIHLKVAGLEEAEVFYTKILGMSVTERGYPGALFFAYGDYHHHVAANIWETRWGARGSRPQGPVVGLESYTLRPPNGEADPGIYEDPAGVQVIIV</sequence>
<keyword evidence="3" id="KW-1185">Reference proteome</keyword>
<dbReference type="eggNOG" id="arCOG06106">
    <property type="taxonomic scope" value="Archaea"/>
</dbReference>
<name>Q9Y8W5_AERPE</name>
<dbReference type="EMBL" id="BA000002">
    <property type="protein sequence ID" value="BAA81535.2"/>
    <property type="molecule type" value="Genomic_DNA"/>
</dbReference>
<dbReference type="PATRIC" id="fig|272557.25.peg.1672"/>
<dbReference type="Pfam" id="PF00903">
    <property type="entry name" value="Glyoxalase"/>
    <property type="match status" value="1"/>
</dbReference>
<dbReference type="InterPro" id="IPR037523">
    <property type="entry name" value="VOC_core"/>
</dbReference>
<reference evidence="2 3" key="1">
    <citation type="journal article" date="1999" name="DNA Res.">
        <title>Complete genome sequence of an aerobic hyper-thermophilic crenarchaeon, Aeropyrum pernix K1.</title>
        <authorList>
            <person name="Kawarabayasi Y."/>
            <person name="Hino Y."/>
            <person name="Horikawa H."/>
            <person name="Yamazaki S."/>
            <person name="Haikawa Y."/>
            <person name="Jin-no K."/>
            <person name="Takahashi M."/>
            <person name="Sekine M."/>
            <person name="Baba S."/>
            <person name="Ankai A."/>
            <person name="Kosugi H."/>
            <person name="Hosoyama A."/>
            <person name="Fukui S."/>
            <person name="Nagai Y."/>
            <person name="Nishijima K."/>
            <person name="Nakazawa H."/>
            <person name="Takamiya M."/>
            <person name="Masuda S."/>
            <person name="Funahashi T."/>
            <person name="Tanaka T."/>
            <person name="Kudoh Y."/>
            <person name="Yamazaki J."/>
            <person name="Kushida N."/>
            <person name="Oguchi A."/>
            <person name="Aoki K."/>
            <person name="Kubota K."/>
            <person name="Nakamura Y."/>
            <person name="Nomura N."/>
            <person name="Sako Y."/>
            <person name="Kikuchi H."/>
        </authorList>
    </citation>
    <scope>NUCLEOTIDE SEQUENCE [LARGE SCALE GENOMIC DNA]</scope>
    <source>
        <strain evidence="3">ATCC 700893 / DSM 11879 / JCM 9820 / NBRC 100138 / K1</strain>
    </source>
</reference>
<dbReference type="PROSITE" id="PS51819">
    <property type="entry name" value="VOC"/>
    <property type="match status" value="1"/>
</dbReference>
<evidence type="ECO:0000259" key="1">
    <source>
        <dbReference type="PROSITE" id="PS51819"/>
    </source>
</evidence>
<protein>
    <submittedName>
        <fullName evidence="2">Glyoxalase family protein</fullName>
    </submittedName>
</protein>
<organism evidence="2 3">
    <name type="scientific">Aeropyrum pernix (strain ATCC 700893 / DSM 11879 / JCM 9820 / NBRC 100138 / K1)</name>
    <dbReference type="NCBI Taxonomy" id="272557"/>
    <lineage>
        <taxon>Archaea</taxon>
        <taxon>Thermoproteota</taxon>
        <taxon>Thermoprotei</taxon>
        <taxon>Desulfurococcales</taxon>
        <taxon>Desulfurococcaceae</taxon>
        <taxon>Aeropyrum</taxon>
    </lineage>
</organism>
<dbReference type="InterPro" id="IPR004360">
    <property type="entry name" value="Glyas_Fos-R_dOase_dom"/>
</dbReference>
<dbReference type="PANTHER" id="PTHR43279">
    <property type="entry name" value="CATECHOL-2,3-DIOXYGENASE"/>
    <property type="match status" value="1"/>
</dbReference>
<dbReference type="RefSeq" id="WP_010867059.1">
    <property type="nucleotide sequence ID" value="NC_000854.2"/>
</dbReference>
<dbReference type="KEGG" id="ape:APE_2519.1"/>
<dbReference type="AlphaFoldDB" id="Q9Y8W5"/>
<dbReference type="SUPFAM" id="SSF54593">
    <property type="entry name" value="Glyoxalase/Bleomycin resistance protein/Dihydroxybiphenyl dioxygenase"/>
    <property type="match status" value="2"/>
</dbReference>
<dbReference type="PANTHER" id="PTHR43279:SF1">
    <property type="entry name" value="CATECHOL-2,3-DIOXYGENASE"/>
    <property type="match status" value="1"/>
</dbReference>
<dbReference type="PIR" id="G72484">
    <property type="entry name" value="G72484"/>
</dbReference>
<feature type="domain" description="VOC" evidence="1">
    <location>
        <begin position="6"/>
        <end position="121"/>
    </location>
</feature>
<dbReference type="InterPro" id="IPR029068">
    <property type="entry name" value="Glyas_Bleomycin-R_OHBP_Dase"/>
</dbReference>
<evidence type="ECO:0000313" key="3">
    <source>
        <dbReference type="Proteomes" id="UP000002518"/>
    </source>
</evidence>
<proteinExistence type="predicted"/>
<accession>Q9Y8W5</accession>
<evidence type="ECO:0000313" key="2">
    <source>
        <dbReference type="EMBL" id="BAA81535.2"/>
    </source>
</evidence>
<gene>
    <name evidence="2" type="ordered locus">APE_2519.1</name>
</gene>
<dbReference type="Proteomes" id="UP000002518">
    <property type="component" value="Chromosome"/>
</dbReference>
<dbReference type="GeneID" id="1445471"/>
<dbReference type="EnsemblBacteria" id="BAA81535">
    <property type="protein sequence ID" value="BAA81535"/>
    <property type="gene ID" value="APE_2519.1"/>
</dbReference>
<dbReference type="Gene3D" id="3.10.180.10">
    <property type="entry name" value="2,3-Dihydroxybiphenyl 1,2-Dioxygenase, domain 1"/>
    <property type="match status" value="2"/>
</dbReference>